<dbReference type="EMBL" id="CP000875">
    <property type="protein sequence ID" value="ABX05857.1"/>
    <property type="molecule type" value="Genomic_DNA"/>
</dbReference>
<evidence type="ECO:0000313" key="7">
    <source>
        <dbReference type="EMBL" id="ABX05528.1"/>
    </source>
</evidence>
<evidence type="ECO:0000313" key="11">
    <source>
        <dbReference type="EMBL" id="ABX06168.1"/>
    </source>
</evidence>
<evidence type="ECO:0000259" key="1">
    <source>
        <dbReference type="Pfam" id="PF01609"/>
    </source>
</evidence>
<dbReference type="KEGG" id="hau:Haur_3220"/>
<dbReference type="EMBL" id="CP000875">
    <property type="protein sequence ID" value="ABX03857.1"/>
    <property type="molecule type" value="Genomic_DNA"/>
</dbReference>
<evidence type="ECO:0000313" key="2">
    <source>
        <dbReference type="EMBL" id="ABX03496.1"/>
    </source>
</evidence>
<dbReference type="KEGG" id="hau:Haur_4720"/>
<dbReference type="EMBL" id="CP000875">
    <property type="protein sequence ID" value="ABX06168.1"/>
    <property type="molecule type" value="Genomic_DNA"/>
</dbReference>
<dbReference type="KEGG" id="hau:Haur_3831"/>
<proteinExistence type="predicted"/>
<dbReference type="EMBL" id="CP000875">
    <property type="protein sequence ID" value="ABX05709.1"/>
    <property type="molecule type" value="Genomic_DNA"/>
</dbReference>
<dbReference type="HOGENOM" id="CLU_686571_0_0_0"/>
<evidence type="ECO:0000313" key="12">
    <source>
        <dbReference type="EMBL" id="ABX06246.1"/>
    </source>
</evidence>
<evidence type="ECO:0000313" key="8">
    <source>
        <dbReference type="EMBL" id="ABX05709.1"/>
    </source>
</evidence>
<dbReference type="EMBL" id="CP000875">
    <property type="protein sequence ID" value="ABX03496.1"/>
    <property type="molecule type" value="Genomic_DNA"/>
</dbReference>
<dbReference type="eggNOG" id="COG3385">
    <property type="taxonomic scope" value="Bacteria"/>
</dbReference>
<dbReference type="EMBL" id="CP000875">
    <property type="protein sequence ID" value="ABX05528.1"/>
    <property type="molecule type" value="Genomic_DNA"/>
</dbReference>
<evidence type="ECO:0000313" key="15">
    <source>
        <dbReference type="Proteomes" id="UP000000787"/>
    </source>
</evidence>
<dbReference type="KEGG" id="hau:Haur_0848"/>
<dbReference type="EMBL" id="CP000875">
    <property type="protein sequence ID" value="ABX07351.1"/>
    <property type="molecule type" value="Genomic_DNA"/>
</dbReference>
<dbReference type="InterPro" id="IPR002559">
    <property type="entry name" value="Transposase_11"/>
</dbReference>
<evidence type="ECO:0000313" key="9">
    <source>
        <dbReference type="EMBL" id="ABX05857.1"/>
    </source>
</evidence>
<dbReference type="Gene3D" id="3.90.350.10">
    <property type="entry name" value="Transposase Inhibitor Protein From Tn5, Chain A, domain 1"/>
    <property type="match status" value="1"/>
</dbReference>
<dbReference type="Proteomes" id="UP000000787">
    <property type="component" value="Chromosome"/>
</dbReference>
<dbReference type="EMBL" id="CP000875">
    <property type="protein sequence ID" value="ABX06063.1"/>
    <property type="molecule type" value="Genomic_DNA"/>
</dbReference>
<evidence type="ECO:0000313" key="4">
    <source>
        <dbReference type="EMBL" id="ABX04577.1"/>
    </source>
</evidence>
<evidence type="ECO:0000313" key="5">
    <source>
        <dbReference type="EMBL" id="ABX05099.1"/>
    </source>
</evidence>
<dbReference type="KEGG" id="hau:Haur_3427"/>
<evidence type="ECO:0000313" key="6">
    <source>
        <dbReference type="EMBL" id="ABX05510.1"/>
    </source>
</evidence>
<evidence type="ECO:0000313" key="3">
    <source>
        <dbReference type="EMBL" id="ABX03857.1"/>
    </source>
</evidence>
<evidence type="ECO:0000313" key="14">
    <source>
        <dbReference type="EMBL" id="ABX07351.1"/>
    </source>
</evidence>
<accession>A9AUQ0</accession>
<keyword evidence="15" id="KW-1185">Reference proteome</keyword>
<dbReference type="KEGG" id="hau:Haur_1934"/>
<gene>
    <name evidence="2" type="ordered locus">Haur_0848</name>
    <name evidence="3" type="ordered locus">Haur_1209</name>
    <name evidence="4" type="ordered locus">Haur_1934</name>
    <name evidence="5" type="ordered locus">Haur_2461</name>
    <name evidence="6" type="ordered locus">Haur_2872</name>
    <name evidence="7" type="ordered locus">Haur_2890</name>
    <name evidence="8" type="ordered locus">Haur_3071</name>
    <name evidence="9" type="ordered locus">Haur_3220</name>
    <name evidence="10" type="ordered locus">Haur_3427</name>
    <name evidence="11" type="ordered locus">Haur_3532</name>
    <name evidence="12" type="ordered locus">Haur_3610</name>
    <name evidence="13" type="ordered locus">Haur_3831</name>
    <name evidence="14" type="ordered locus">Haur_4720</name>
</gene>
<dbReference type="EMBL" id="CP000875">
    <property type="protein sequence ID" value="ABX06246.1"/>
    <property type="molecule type" value="Genomic_DNA"/>
</dbReference>
<protein>
    <submittedName>
        <fullName evidence="4">Transposase IS4 family protein</fullName>
    </submittedName>
</protein>
<feature type="domain" description="Transposase IS4-like" evidence="1">
    <location>
        <begin position="142"/>
        <end position="332"/>
    </location>
</feature>
<dbReference type="SUPFAM" id="SSF53098">
    <property type="entry name" value="Ribonuclease H-like"/>
    <property type="match status" value="1"/>
</dbReference>
<dbReference type="EMBL" id="CP000875">
    <property type="protein sequence ID" value="ABX04577.1"/>
    <property type="molecule type" value="Genomic_DNA"/>
</dbReference>
<dbReference type="KEGG" id="hau:Haur_3071"/>
<dbReference type="STRING" id="316274.Haur_0848"/>
<dbReference type="GO" id="GO:0004803">
    <property type="term" value="F:transposase activity"/>
    <property type="evidence" value="ECO:0007669"/>
    <property type="project" value="InterPro"/>
</dbReference>
<organism evidence="4 15">
    <name type="scientific">Herpetosiphon aurantiacus (strain ATCC 23779 / DSM 785 / 114-95)</name>
    <dbReference type="NCBI Taxonomy" id="316274"/>
    <lineage>
        <taxon>Bacteria</taxon>
        <taxon>Bacillati</taxon>
        <taxon>Chloroflexota</taxon>
        <taxon>Chloroflexia</taxon>
        <taxon>Herpetosiphonales</taxon>
        <taxon>Herpetosiphonaceae</taxon>
        <taxon>Herpetosiphon</taxon>
    </lineage>
</organism>
<dbReference type="EMBL" id="CP000875">
    <property type="protein sequence ID" value="ABX05510.1"/>
    <property type="molecule type" value="Genomic_DNA"/>
</dbReference>
<dbReference type="EMBL" id="CP000875">
    <property type="protein sequence ID" value="ABX06467.1"/>
    <property type="molecule type" value="Genomic_DNA"/>
</dbReference>
<dbReference type="EMBL" id="CP000875">
    <property type="protein sequence ID" value="ABX05099.1"/>
    <property type="molecule type" value="Genomic_DNA"/>
</dbReference>
<dbReference type="KEGG" id="hau:Haur_2890"/>
<dbReference type="BioCyc" id="HAUR316274:GHYA-862-MONOMER"/>
<evidence type="ECO:0000313" key="10">
    <source>
        <dbReference type="EMBL" id="ABX06063.1"/>
    </source>
</evidence>
<sequence>MGSHNDLGLVYWVVTKPNPSQNRGRMPSIPALAHWINTILRTAVPTLSPWTARRLTDWLVSILLMPSITTRVVAWGCALGLSTAAHAASHERRLRRTYRDSQLSWSLHRAILATTLHIAPTESVTVIIDETTHTDRWTLLTAALWYHGRAIPLAWVLHPGYTRRATAFWTDVATLLERVQQVLPNAMSVVVVADRAFGCPAFTDQVAAYGWGWVVRVQGHTRIQLRGHTETMIRTLVTRGHRVVRRGHAFKKAGWRTVTVVAAWEATCHEPLLLVSNLEGIGAIRQAYGRRSAIEALFRDWKTAGWQWEASQSRSQTTQEALVLGMAIATVLVLLVGTAEAQAVLAERGDRPSPRRPWAARESLFRLGRYGVLRWLWTGTQPALGARLSLAGTALHERWATTVTRGGRLGTAIP</sequence>
<dbReference type="KEGG" id="hau:Haur_3610"/>
<dbReference type="KEGG" id="hau:Haur_3532"/>
<dbReference type="Pfam" id="PF01609">
    <property type="entry name" value="DDE_Tnp_1"/>
    <property type="match status" value="1"/>
</dbReference>
<dbReference type="GO" id="GO:0006313">
    <property type="term" value="P:DNA transposition"/>
    <property type="evidence" value="ECO:0007669"/>
    <property type="project" value="InterPro"/>
</dbReference>
<dbReference type="GO" id="GO:0003677">
    <property type="term" value="F:DNA binding"/>
    <property type="evidence" value="ECO:0007669"/>
    <property type="project" value="InterPro"/>
</dbReference>
<dbReference type="InterPro" id="IPR012337">
    <property type="entry name" value="RNaseH-like_sf"/>
</dbReference>
<dbReference type="KEGG" id="hau:Haur_2872"/>
<evidence type="ECO:0000313" key="13">
    <source>
        <dbReference type="EMBL" id="ABX06467.1"/>
    </source>
</evidence>
<name>A9AUQ0_HERA2</name>
<reference evidence="4 15" key="1">
    <citation type="journal article" date="2011" name="Stand. Genomic Sci.">
        <title>Complete genome sequence of the filamentous gliding predatory bacterium Herpetosiphon aurantiacus type strain (114-95(T)).</title>
        <authorList>
            <person name="Kiss H."/>
            <person name="Nett M."/>
            <person name="Domin N."/>
            <person name="Martin K."/>
            <person name="Maresca J.A."/>
            <person name="Copeland A."/>
            <person name="Lapidus A."/>
            <person name="Lucas S."/>
            <person name="Berry K.W."/>
            <person name="Glavina Del Rio T."/>
            <person name="Dalin E."/>
            <person name="Tice H."/>
            <person name="Pitluck S."/>
            <person name="Richardson P."/>
            <person name="Bruce D."/>
            <person name="Goodwin L."/>
            <person name="Han C."/>
            <person name="Detter J.C."/>
            <person name="Schmutz J."/>
            <person name="Brettin T."/>
            <person name="Land M."/>
            <person name="Hauser L."/>
            <person name="Kyrpides N.C."/>
            <person name="Ivanova N."/>
            <person name="Goker M."/>
            <person name="Woyke T."/>
            <person name="Klenk H.P."/>
            <person name="Bryant D.A."/>
        </authorList>
    </citation>
    <scope>NUCLEOTIDE SEQUENCE [LARGE SCALE GENOMIC DNA]</scope>
    <source>
        <strain evidence="15">ATCC 23779 / DSM 785 / 114-95</strain>
    </source>
</reference>
<dbReference type="KEGG" id="hau:Haur_1209"/>
<dbReference type="AlphaFoldDB" id="A9AUQ0"/>
<dbReference type="KEGG" id="hau:Haur_2461"/>